<dbReference type="Proteomes" id="UP000605897">
    <property type="component" value="Unassembled WGS sequence"/>
</dbReference>
<keyword evidence="1" id="KW-1133">Transmembrane helix</keyword>
<organism evidence="3 4">
    <name type="scientific">Amycolatopsis deserti</name>
    <dbReference type="NCBI Taxonomy" id="185696"/>
    <lineage>
        <taxon>Bacteria</taxon>
        <taxon>Bacillati</taxon>
        <taxon>Actinomycetota</taxon>
        <taxon>Actinomycetes</taxon>
        <taxon>Pseudonocardiales</taxon>
        <taxon>Pseudonocardiaceae</taxon>
        <taxon>Amycolatopsis</taxon>
    </lineage>
</organism>
<proteinExistence type="predicted"/>
<reference evidence="4" key="1">
    <citation type="journal article" date="2019" name="Int. J. Syst. Evol. Microbiol.">
        <title>The Global Catalogue of Microorganisms (GCM) 10K type strain sequencing project: providing services to taxonomists for standard genome sequencing and annotation.</title>
        <authorList>
            <consortium name="The Broad Institute Genomics Platform"/>
            <consortium name="The Broad Institute Genome Sequencing Center for Infectious Disease"/>
            <person name="Wu L."/>
            <person name="Ma J."/>
        </authorList>
    </citation>
    <scope>NUCLEOTIDE SEQUENCE [LARGE SCALE GENOMIC DNA]</scope>
    <source>
        <strain evidence="4">CGMCC 4.7677</strain>
    </source>
</reference>
<keyword evidence="1" id="KW-0812">Transmembrane</keyword>
<feature type="transmembrane region" description="Helical" evidence="1">
    <location>
        <begin position="174"/>
        <end position="201"/>
    </location>
</feature>
<evidence type="ECO:0000313" key="3">
    <source>
        <dbReference type="EMBL" id="GHE80411.1"/>
    </source>
</evidence>
<evidence type="ECO:0000313" key="4">
    <source>
        <dbReference type="Proteomes" id="UP000605897"/>
    </source>
</evidence>
<feature type="transmembrane region" description="Helical" evidence="1">
    <location>
        <begin position="123"/>
        <end position="139"/>
    </location>
</feature>
<dbReference type="RefSeq" id="WP_191243106.1">
    <property type="nucleotide sequence ID" value="NZ_BNAU01000001.1"/>
</dbReference>
<keyword evidence="1" id="KW-0472">Membrane</keyword>
<gene>
    <name evidence="3" type="ORF">GCM10017786_08150</name>
</gene>
<comment type="caution">
    <text evidence="3">The sequence shown here is derived from an EMBL/GenBank/DDBJ whole genome shotgun (WGS) entry which is preliminary data.</text>
</comment>
<dbReference type="InterPro" id="IPR041411">
    <property type="entry name" value="Ldi"/>
</dbReference>
<feature type="transmembrane region" description="Helical" evidence="1">
    <location>
        <begin position="213"/>
        <end position="230"/>
    </location>
</feature>
<protein>
    <recommendedName>
        <fullName evidence="2">Linalool dehydratase/isomerase domain-containing protein</fullName>
    </recommendedName>
</protein>
<accession>A0ABQ3IGC7</accession>
<keyword evidence="4" id="KW-1185">Reference proteome</keyword>
<dbReference type="EMBL" id="BNAU01000001">
    <property type="protein sequence ID" value="GHE80411.1"/>
    <property type="molecule type" value="Genomic_DNA"/>
</dbReference>
<feature type="domain" description="Linalool dehydratase/isomerase" evidence="2">
    <location>
        <begin position="312"/>
        <end position="607"/>
    </location>
</feature>
<evidence type="ECO:0000259" key="2">
    <source>
        <dbReference type="Pfam" id="PF18566"/>
    </source>
</evidence>
<evidence type="ECO:0000256" key="1">
    <source>
        <dbReference type="SAM" id="Phobius"/>
    </source>
</evidence>
<dbReference type="Pfam" id="PF18566">
    <property type="entry name" value="Ldi"/>
    <property type="match status" value="1"/>
</dbReference>
<sequence>MTKPATTRRRRRGDPLVDLAHAAADAVREHGWDTITRAVSAELKTPAARPPAELRGVYAVVTRLTQSACTPIVVPLLTALATSVKHPEVDKRGWATGMLDRSLEVPIASHPTGPMTRARQRRLLAVLGSTQVVGLATALSKAPAAKQALAAGMMAPGGGFLYTRDPARFAASMVAFAFSLLLWFGAGSMIAPPLVWAAAAALAARRAGRGGRTWRGAGFAIAAALAVTAAEQYRLRRKTFAAQLEQATAANRLLAQASPPLRGDARPAVHAGDELGDEELALTRRFVDMALQDPADWSNWTVIDQFQPAALRYQVDAMINALALQRYARNPAATTYLDEAQRRLIERYQQKKVWGYWALENLWGNLEWDPDPGKKQNIMMTGYFALSIGLYQTVSGDFSHSEPGAITFAWNRRRKFRYSLGELCSALTADYVRSPWGLVVCEPNWIFSLCNLRGGTALRVHDRLHGTNFWEQVKDGYVRGFEQEIVRPDGMVNAYRSSRAGIGQLGVVSATDLRPLLPHVADRGYTLLQAACKQPDGAVRTPFLGDDKLLDPGNYSFHPLTAYAAVMEEGREAGDMDLYRGAYAELRDRVAPRIDERGWLTVDGASTLAYTLLGRALFGRTGGWLDLVERGMPEHWLNGPVVDEVPYPDVLVARAVSDGDGLDAVLRATNGGGRFEIGLARLRPRRKYAVEGATDKTVVADDEGRARVTVDVHGRQEVRVIPHA</sequence>
<name>A0ABQ3IGC7_9PSEU</name>